<proteinExistence type="predicted"/>
<dbReference type="AlphaFoldDB" id="A0A1W1DRB7"/>
<sequence>MSDNTPTDKPINFIRHQINNDLDSGLHSQNQMAIYILVMQNLFV</sequence>
<accession>A0A1W1DRB7</accession>
<reference evidence="1" key="1">
    <citation type="submission" date="2016-10" db="EMBL/GenBank/DDBJ databases">
        <authorList>
            <person name="de Groot N.N."/>
        </authorList>
    </citation>
    <scope>NUCLEOTIDE SEQUENCE</scope>
</reference>
<organism evidence="1">
    <name type="scientific">hydrothermal vent metagenome</name>
    <dbReference type="NCBI Taxonomy" id="652676"/>
    <lineage>
        <taxon>unclassified sequences</taxon>
        <taxon>metagenomes</taxon>
        <taxon>ecological metagenomes</taxon>
    </lineage>
</organism>
<gene>
    <name evidence="1" type="ORF">MNB_SUP05-9-428</name>
</gene>
<protein>
    <submittedName>
        <fullName evidence="1">Uncharacterized protein</fullName>
    </submittedName>
</protein>
<dbReference type="EMBL" id="FPHX01000068">
    <property type="protein sequence ID" value="SFV84283.1"/>
    <property type="molecule type" value="Genomic_DNA"/>
</dbReference>
<name>A0A1W1DRB7_9ZZZZ</name>
<evidence type="ECO:0000313" key="1">
    <source>
        <dbReference type="EMBL" id="SFV84283.1"/>
    </source>
</evidence>